<dbReference type="Proteomes" id="UP001151760">
    <property type="component" value="Unassembled WGS sequence"/>
</dbReference>
<reference evidence="2" key="1">
    <citation type="journal article" date="2022" name="Int. J. Mol. Sci.">
        <title>Draft Genome of Tanacetum Coccineum: Genomic Comparison of Closely Related Tanacetum-Family Plants.</title>
        <authorList>
            <person name="Yamashiro T."/>
            <person name="Shiraishi A."/>
            <person name="Nakayama K."/>
            <person name="Satake H."/>
        </authorList>
    </citation>
    <scope>NUCLEOTIDE SEQUENCE</scope>
</reference>
<proteinExistence type="predicted"/>
<accession>A0ABQ5AQH7</accession>
<evidence type="ECO:0000313" key="3">
    <source>
        <dbReference type="Proteomes" id="UP001151760"/>
    </source>
</evidence>
<evidence type="ECO:0000256" key="1">
    <source>
        <dbReference type="SAM" id="MobiDB-lite"/>
    </source>
</evidence>
<reference evidence="2" key="2">
    <citation type="submission" date="2022-01" db="EMBL/GenBank/DDBJ databases">
        <authorList>
            <person name="Yamashiro T."/>
            <person name="Shiraishi A."/>
            <person name="Satake H."/>
            <person name="Nakayama K."/>
        </authorList>
    </citation>
    <scope>NUCLEOTIDE SEQUENCE</scope>
</reference>
<keyword evidence="3" id="KW-1185">Reference proteome</keyword>
<sequence>MERTIRDVLQKNPINLFKPSSSLTSIDTFTEYELKNMLYNKMHKSGSFSEHEKHLDLYNALIGSIHLDKAIAKGEIDPTKVLKKRHHDDKDDDPPTDSKKKKKKI</sequence>
<gene>
    <name evidence="2" type="ORF">Tco_0839018</name>
</gene>
<evidence type="ECO:0000313" key="2">
    <source>
        <dbReference type="EMBL" id="GJT04556.1"/>
    </source>
</evidence>
<feature type="region of interest" description="Disordered" evidence="1">
    <location>
        <begin position="76"/>
        <end position="105"/>
    </location>
</feature>
<name>A0ABQ5AQH7_9ASTR</name>
<organism evidence="2 3">
    <name type="scientific">Tanacetum coccineum</name>
    <dbReference type="NCBI Taxonomy" id="301880"/>
    <lineage>
        <taxon>Eukaryota</taxon>
        <taxon>Viridiplantae</taxon>
        <taxon>Streptophyta</taxon>
        <taxon>Embryophyta</taxon>
        <taxon>Tracheophyta</taxon>
        <taxon>Spermatophyta</taxon>
        <taxon>Magnoliopsida</taxon>
        <taxon>eudicotyledons</taxon>
        <taxon>Gunneridae</taxon>
        <taxon>Pentapetalae</taxon>
        <taxon>asterids</taxon>
        <taxon>campanulids</taxon>
        <taxon>Asterales</taxon>
        <taxon>Asteraceae</taxon>
        <taxon>Asteroideae</taxon>
        <taxon>Anthemideae</taxon>
        <taxon>Anthemidinae</taxon>
        <taxon>Tanacetum</taxon>
    </lineage>
</organism>
<protein>
    <submittedName>
        <fullName evidence="2">Uncharacterized protein</fullName>
    </submittedName>
</protein>
<dbReference type="EMBL" id="BQNB010012518">
    <property type="protein sequence ID" value="GJT04556.1"/>
    <property type="molecule type" value="Genomic_DNA"/>
</dbReference>
<comment type="caution">
    <text evidence="2">The sequence shown here is derived from an EMBL/GenBank/DDBJ whole genome shotgun (WGS) entry which is preliminary data.</text>
</comment>